<dbReference type="AlphaFoldDB" id="A0A5C1A829"/>
<evidence type="ECO:0000313" key="1">
    <source>
        <dbReference type="EMBL" id="QEL14146.1"/>
    </source>
</evidence>
<dbReference type="EMBL" id="CP042425">
    <property type="protein sequence ID" value="QEL14146.1"/>
    <property type="molecule type" value="Genomic_DNA"/>
</dbReference>
<proteinExistence type="predicted"/>
<dbReference type="KEGG" id="lrs:PX52LOC_01016"/>
<name>A0A5C1A829_9BACT</name>
<gene>
    <name evidence="1" type="ORF">PX52LOC_01016</name>
</gene>
<protein>
    <submittedName>
        <fullName evidence="1">Uncharacterized protein</fullName>
    </submittedName>
</protein>
<dbReference type="OrthoDB" id="9805337at2"/>
<dbReference type="Proteomes" id="UP000324974">
    <property type="component" value="Chromosome"/>
</dbReference>
<evidence type="ECO:0000313" key="2">
    <source>
        <dbReference type="Proteomes" id="UP000324974"/>
    </source>
</evidence>
<dbReference type="RefSeq" id="WP_149109061.1">
    <property type="nucleotide sequence ID" value="NZ_CP042425.1"/>
</dbReference>
<accession>A0A5C1A829</accession>
<keyword evidence="2" id="KW-1185">Reference proteome</keyword>
<reference evidence="2" key="1">
    <citation type="submission" date="2019-08" db="EMBL/GenBank/DDBJ databases">
        <title>Limnoglobus roseus gen. nov., sp. nov., a novel freshwater planctomycete with a giant genome from the family Gemmataceae.</title>
        <authorList>
            <person name="Kulichevskaya I.S."/>
            <person name="Naumoff D.G."/>
            <person name="Miroshnikov K."/>
            <person name="Ivanova A."/>
            <person name="Philippov D.A."/>
            <person name="Hakobyan A."/>
            <person name="Rijpstra I.C."/>
            <person name="Sinninghe Damste J.S."/>
            <person name="Liesack W."/>
            <person name="Dedysh S.N."/>
        </authorList>
    </citation>
    <scope>NUCLEOTIDE SEQUENCE [LARGE SCALE GENOMIC DNA]</scope>
    <source>
        <strain evidence="2">PX52</strain>
    </source>
</reference>
<organism evidence="1 2">
    <name type="scientific">Limnoglobus roseus</name>
    <dbReference type="NCBI Taxonomy" id="2598579"/>
    <lineage>
        <taxon>Bacteria</taxon>
        <taxon>Pseudomonadati</taxon>
        <taxon>Planctomycetota</taxon>
        <taxon>Planctomycetia</taxon>
        <taxon>Gemmatales</taxon>
        <taxon>Gemmataceae</taxon>
        <taxon>Limnoglobus</taxon>
    </lineage>
</organism>
<sequence>MNQEVREEVIRALIAKGATRPCSRCGTLHFEIVTEVDIPIPDENAMLPAVIVACTHCGFISQHALGRLGIQPGD</sequence>